<accession>D3HK42</accession>
<organism evidence="2 3">
    <name type="scientific">Legionella longbeachae serogroup 1 (strain NSW150)</name>
    <dbReference type="NCBI Taxonomy" id="661367"/>
    <lineage>
        <taxon>Bacteria</taxon>
        <taxon>Pseudomonadati</taxon>
        <taxon>Pseudomonadota</taxon>
        <taxon>Gammaproteobacteria</taxon>
        <taxon>Legionellales</taxon>
        <taxon>Legionellaceae</taxon>
        <taxon>Legionella</taxon>
    </lineage>
</organism>
<evidence type="ECO:0000256" key="1">
    <source>
        <dbReference type="SAM" id="Phobius"/>
    </source>
</evidence>
<reference evidence="2 3" key="1">
    <citation type="journal article" date="2010" name="PLoS Genet.">
        <title>Analysis of the Legionella longbeachae genome and transcriptome uncovers unique strategies to cause Legionnaires' disease.</title>
        <authorList>
            <person name="Cazalet C."/>
            <person name="Gomez-Valero L."/>
            <person name="Rusniok C."/>
            <person name="Lomma M."/>
            <person name="Dervins-Ravault D."/>
            <person name="Newton H."/>
            <person name="Sansom F."/>
            <person name="Jarraud S."/>
            <person name="Zidane N."/>
            <person name="Ma L."/>
            <person name="Bouchier C."/>
            <person name="Etienne J."/>
            <person name="Hartland E."/>
            <person name="Buchrieser C."/>
        </authorList>
    </citation>
    <scope>NUCLEOTIDE SEQUENCE [LARGE SCALE GENOMIC DNA]</scope>
    <source>
        <strain evidence="2 3">NSW150</strain>
    </source>
</reference>
<dbReference type="AlphaFoldDB" id="D3HK42"/>
<evidence type="ECO:0000313" key="3">
    <source>
        <dbReference type="Proteomes" id="UP000001060"/>
    </source>
</evidence>
<proteinExistence type="predicted"/>
<protein>
    <submittedName>
        <fullName evidence="2">Integral membrane protein</fullName>
    </submittedName>
</protein>
<dbReference type="HOGENOM" id="CLU_1576545_0_0_6"/>
<name>D3HK42_LEGLN</name>
<dbReference type="Proteomes" id="UP000001060">
    <property type="component" value="Chromosome"/>
</dbReference>
<feature type="transmembrane region" description="Helical" evidence="1">
    <location>
        <begin position="119"/>
        <end position="140"/>
    </location>
</feature>
<feature type="transmembrane region" description="Helical" evidence="1">
    <location>
        <begin position="146"/>
        <end position="168"/>
    </location>
</feature>
<keyword evidence="3" id="KW-1185">Reference proteome</keyword>
<dbReference type="EMBL" id="FN650140">
    <property type="protein sequence ID" value="CBJ12803.1"/>
    <property type="molecule type" value="Genomic_DNA"/>
</dbReference>
<feature type="transmembrane region" description="Helical" evidence="1">
    <location>
        <begin position="27"/>
        <end position="54"/>
    </location>
</feature>
<feature type="transmembrane region" description="Helical" evidence="1">
    <location>
        <begin position="74"/>
        <end position="99"/>
    </location>
</feature>
<gene>
    <name evidence="2" type="ordered locus">LLO_2386</name>
</gene>
<keyword evidence="1" id="KW-1133">Transmembrane helix</keyword>
<evidence type="ECO:0000313" key="2">
    <source>
        <dbReference type="EMBL" id="CBJ12803.1"/>
    </source>
</evidence>
<keyword evidence="1" id="KW-0472">Membrane</keyword>
<dbReference type="KEGG" id="llo:LLO_2386"/>
<sequence length="179" mass="18515">MGFLAIMNMSIKNGFLFLLSLLKNPNLYVAAVVGSVPGGITGGAVGALSGAFITPLFGLFTGYKDLQFGIDVNFIVGGAFGFIIGTFLGGALTGSIAIFKIYKSKSDIETLSKDNIADIFLPALGISIELSIGMAIGAVIGSLKLLGIGTAVGAATGTILILITTEIIKMNEKRKLKKH</sequence>
<dbReference type="eggNOG" id="ENOG5031EBG">
    <property type="taxonomic scope" value="Bacteria"/>
</dbReference>
<keyword evidence="1" id="KW-0812">Transmembrane</keyword>